<evidence type="ECO:0000256" key="1">
    <source>
        <dbReference type="SAM" id="Phobius"/>
    </source>
</evidence>
<protein>
    <submittedName>
        <fullName evidence="2">Uncharacterized protein</fullName>
    </submittedName>
</protein>
<dbReference type="EMBL" id="SDMP01000005">
    <property type="protein sequence ID" value="RYR56305.1"/>
    <property type="molecule type" value="Genomic_DNA"/>
</dbReference>
<name>A0A445CZG1_ARAHY</name>
<gene>
    <name evidence="2" type="ORF">Ahy_A05g022041</name>
</gene>
<keyword evidence="3" id="KW-1185">Reference proteome</keyword>
<accession>A0A445CZG1</accession>
<keyword evidence="1" id="KW-1133">Transmembrane helix</keyword>
<organism evidence="2 3">
    <name type="scientific">Arachis hypogaea</name>
    <name type="common">Peanut</name>
    <dbReference type="NCBI Taxonomy" id="3818"/>
    <lineage>
        <taxon>Eukaryota</taxon>
        <taxon>Viridiplantae</taxon>
        <taxon>Streptophyta</taxon>
        <taxon>Embryophyta</taxon>
        <taxon>Tracheophyta</taxon>
        <taxon>Spermatophyta</taxon>
        <taxon>Magnoliopsida</taxon>
        <taxon>eudicotyledons</taxon>
        <taxon>Gunneridae</taxon>
        <taxon>Pentapetalae</taxon>
        <taxon>rosids</taxon>
        <taxon>fabids</taxon>
        <taxon>Fabales</taxon>
        <taxon>Fabaceae</taxon>
        <taxon>Papilionoideae</taxon>
        <taxon>50 kb inversion clade</taxon>
        <taxon>dalbergioids sensu lato</taxon>
        <taxon>Dalbergieae</taxon>
        <taxon>Pterocarpus clade</taxon>
        <taxon>Arachis</taxon>
    </lineage>
</organism>
<feature type="transmembrane region" description="Helical" evidence="1">
    <location>
        <begin position="20"/>
        <end position="39"/>
    </location>
</feature>
<proteinExistence type="predicted"/>
<dbReference type="AlphaFoldDB" id="A0A445CZG1"/>
<evidence type="ECO:0000313" key="3">
    <source>
        <dbReference type="Proteomes" id="UP000289738"/>
    </source>
</evidence>
<sequence>MEAFQTVVPGRRVVDDETWWHLNFYACLFNIISVLNTLMRIFIFIGKAIVAAAPLLRSLITTTEFIHFQASNLKGNT</sequence>
<reference evidence="2 3" key="1">
    <citation type="submission" date="2019-01" db="EMBL/GenBank/DDBJ databases">
        <title>Sequencing of cultivated peanut Arachis hypogaea provides insights into genome evolution and oil improvement.</title>
        <authorList>
            <person name="Chen X."/>
        </authorList>
    </citation>
    <scope>NUCLEOTIDE SEQUENCE [LARGE SCALE GENOMIC DNA]</scope>
    <source>
        <strain evidence="3">cv. Fuhuasheng</strain>
        <tissue evidence="2">Leaves</tissue>
    </source>
</reference>
<dbReference type="Proteomes" id="UP000289738">
    <property type="component" value="Chromosome A05"/>
</dbReference>
<keyword evidence="1" id="KW-0472">Membrane</keyword>
<evidence type="ECO:0000313" key="2">
    <source>
        <dbReference type="EMBL" id="RYR56305.1"/>
    </source>
</evidence>
<comment type="caution">
    <text evidence="2">The sequence shown here is derived from an EMBL/GenBank/DDBJ whole genome shotgun (WGS) entry which is preliminary data.</text>
</comment>
<keyword evidence="1" id="KW-0812">Transmembrane</keyword>